<organism evidence="1 2">
    <name type="scientific">Moorena producens (strain JHB)</name>
    <dbReference type="NCBI Taxonomy" id="1454205"/>
    <lineage>
        <taxon>Bacteria</taxon>
        <taxon>Bacillati</taxon>
        <taxon>Cyanobacteriota</taxon>
        <taxon>Cyanophyceae</taxon>
        <taxon>Coleofasciculales</taxon>
        <taxon>Coleofasciculaceae</taxon>
        <taxon>Moorena</taxon>
    </lineage>
</organism>
<accession>A0A1D9FTY0</accession>
<dbReference type="Proteomes" id="UP000176944">
    <property type="component" value="Chromosome"/>
</dbReference>
<dbReference type="SUPFAM" id="SSF56801">
    <property type="entry name" value="Acetyl-CoA synthetase-like"/>
    <property type="match status" value="1"/>
</dbReference>
<protein>
    <submittedName>
        <fullName evidence="1">Uncharacterized protein</fullName>
    </submittedName>
</protein>
<evidence type="ECO:0000313" key="1">
    <source>
        <dbReference type="EMBL" id="AOY78829.2"/>
    </source>
</evidence>
<reference evidence="2" key="1">
    <citation type="submission" date="2016-10" db="EMBL/GenBank/DDBJ databases">
        <title>Comparative genomics uncovers the prolific and rare metabolic potential of the cyanobacterial genus Moorea.</title>
        <authorList>
            <person name="Leao T."/>
            <person name="Castelao G."/>
            <person name="Korobeynikov A."/>
            <person name="Monroe E.A."/>
            <person name="Podell S."/>
            <person name="Glukhov E."/>
            <person name="Allen E."/>
            <person name="Gerwick W.H."/>
            <person name="Gerwick L."/>
        </authorList>
    </citation>
    <scope>NUCLEOTIDE SEQUENCE [LARGE SCALE GENOMIC DNA]</scope>
    <source>
        <strain evidence="2">JHB</strain>
    </source>
</reference>
<dbReference type="EMBL" id="CP017708">
    <property type="protein sequence ID" value="AOY78829.2"/>
    <property type="molecule type" value="Genomic_DNA"/>
</dbReference>
<dbReference type="InterPro" id="IPR042099">
    <property type="entry name" value="ANL_N_sf"/>
</dbReference>
<evidence type="ECO:0000313" key="2">
    <source>
        <dbReference type="Proteomes" id="UP000176944"/>
    </source>
</evidence>
<name>A0A1D9FTY0_MOOP1</name>
<dbReference type="Gene3D" id="3.40.50.12780">
    <property type="entry name" value="N-terminal domain of ligase-like"/>
    <property type="match status" value="1"/>
</dbReference>
<sequence length="126" mass="14135">MASCVNYFPNGESKFLSLVDLLGERAQAMPDQLAYIFLQNGETESGSLSYGELDRQATAMFLWNRFAYAAHLQSMLGERALLLYPSGLELISAFMGFKNVAEYLEVAHRVLQVPDHLAIDEEIIEI</sequence>
<gene>
    <name evidence="1" type="ORF">BJP36_01865</name>
</gene>
<dbReference type="AlphaFoldDB" id="A0A1D9FTY0"/>
<proteinExistence type="predicted"/>